<dbReference type="AlphaFoldDB" id="A0A1H7V5Z3"/>
<name>A0A1H7V5Z3_STRJI</name>
<evidence type="ECO:0000313" key="3">
    <source>
        <dbReference type="Proteomes" id="UP000183015"/>
    </source>
</evidence>
<feature type="signal peptide" evidence="1">
    <location>
        <begin position="1"/>
        <end position="30"/>
    </location>
</feature>
<reference evidence="3" key="1">
    <citation type="submission" date="2016-10" db="EMBL/GenBank/DDBJ databases">
        <authorList>
            <person name="Varghese N."/>
        </authorList>
    </citation>
    <scope>NUCLEOTIDE SEQUENCE [LARGE SCALE GENOMIC DNA]</scope>
    <source>
        <strain evidence="3">DSM 45096 / BCRC 16803 / CGMCC 4.1857 / CIP 109030 / JCM 12277 / KCTC 19219 / NBRC 100920 / 33214</strain>
    </source>
</reference>
<evidence type="ECO:0000313" key="2">
    <source>
        <dbReference type="EMBL" id="SEM04500.1"/>
    </source>
</evidence>
<organism evidence="2 3">
    <name type="scientific">Streptacidiphilus jiangxiensis</name>
    <dbReference type="NCBI Taxonomy" id="235985"/>
    <lineage>
        <taxon>Bacteria</taxon>
        <taxon>Bacillati</taxon>
        <taxon>Actinomycetota</taxon>
        <taxon>Actinomycetes</taxon>
        <taxon>Kitasatosporales</taxon>
        <taxon>Streptomycetaceae</taxon>
        <taxon>Streptacidiphilus</taxon>
    </lineage>
</organism>
<keyword evidence="1" id="KW-0732">Signal</keyword>
<accession>A0A1H7V5Z3</accession>
<feature type="chain" id="PRO_5010278396" evidence="1">
    <location>
        <begin position="31"/>
        <end position="142"/>
    </location>
</feature>
<dbReference type="Proteomes" id="UP000183015">
    <property type="component" value="Unassembled WGS sequence"/>
</dbReference>
<keyword evidence="3" id="KW-1185">Reference proteome</keyword>
<evidence type="ECO:0000256" key="1">
    <source>
        <dbReference type="SAM" id="SignalP"/>
    </source>
</evidence>
<protein>
    <submittedName>
        <fullName evidence="2">Uncharacterized protein</fullName>
    </submittedName>
</protein>
<gene>
    <name evidence="2" type="ORF">SAMN05414137_117102</name>
</gene>
<sequence length="142" mass="14577">MRMPQRMVTGLSAIALIGGVSAVATAPAEAATATVRCQFPSGTTGTSGTNAHGLPEWYGGTPFTKPSTSLTTCQDLNLWKGQAGVSYEGWLYYGNGNWGACQAGYVRYSGSGSIVLCTNVLPGTTMGVTSSAGSGQNIQIED</sequence>
<dbReference type="EMBL" id="FOAZ01000017">
    <property type="protein sequence ID" value="SEM04500.1"/>
    <property type="molecule type" value="Genomic_DNA"/>
</dbReference>
<proteinExistence type="predicted"/>
<dbReference type="eggNOG" id="ENOG5031N2W">
    <property type="taxonomic scope" value="Bacteria"/>
</dbReference>